<sequence length="323" mass="36100">MTEVKKLSWWENPVLRQVILGTHDDGSPLSQLRGCNHLLSMIFSLLLQAWRTHIDDTKPGFARLEWGRETQYGWDPDDVPGVRIVDFPPPETVDNEPVPFHVNMMPFVMGDIESLPPSCRRYQPLILDSLYCIQSDEMGKIGYLTIHEGWVEPNTSQRRPGLHVEAAGGQGTHNRVLEMHWGGGSMIEQVLHGGILMASTVAHSCGIWNVVVENPRGVTGPLGDVSMLRSVLDPDIHGYVEPEANELFWITDATPHESLPVKERCFRQYFRLVTSQVSHWFANHSTANPLGIQPAADIIHGDKFGSTVQFDTAAAPLSRLSNE</sequence>
<dbReference type="AlphaFoldDB" id="A0A6G0WAB6"/>
<keyword evidence="2" id="KW-1185">Reference proteome</keyword>
<reference evidence="1 2" key="1">
    <citation type="submission" date="2019-07" db="EMBL/GenBank/DDBJ databases">
        <title>Genomics analysis of Aphanomyces spp. identifies a new class of oomycete effector associated with host adaptation.</title>
        <authorList>
            <person name="Gaulin E."/>
        </authorList>
    </citation>
    <scope>NUCLEOTIDE SEQUENCE [LARGE SCALE GENOMIC DNA]</scope>
    <source>
        <strain evidence="1 2">ATCC 201684</strain>
    </source>
</reference>
<name>A0A6G0WAB6_9STRA</name>
<proteinExistence type="predicted"/>
<evidence type="ECO:0000313" key="2">
    <source>
        <dbReference type="Proteomes" id="UP000481153"/>
    </source>
</evidence>
<accession>A0A6G0WAB6</accession>
<dbReference type="EMBL" id="VJMJ01000314">
    <property type="protein sequence ID" value="KAF0723141.1"/>
    <property type="molecule type" value="Genomic_DNA"/>
</dbReference>
<organism evidence="1 2">
    <name type="scientific">Aphanomyces euteiches</name>
    <dbReference type="NCBI Taxonomy" id="100861"/>
    <lineage>
        <taxon>Eukaryota</taxon>
        <taxon>Sar</taxon>
        <taxon>Stramenopiles</taxon>
        <taxon>Oomycota</taxon>
        <taxon>Saprolegniomycetes</taxon>
        <taxon>Saprolegniales</taxon>
        <taxon>Verrucalvaceae</taxon>
        <taxon>Aphanomyces</taxon>
    </lineage>
</organism>
<dbReference type="VEuPathDB" id="FungiDB:AeMF1_017980"/>
<protein>
    <submittedName>
        <fullName evidence="1">Uncharacterized protein</fullName>
    </submittedName>
</protein>
<comment type="caution">
    <text evidence="1">The sequence shown here is derived from an EMBL/GenBank/DDBJ whole genome shotgun (WGS) entry which is preliminary data.</text>
</comment>
<dbReference type="Proteomes" id="UP000481153">
    <property type="component" value="Unassembled WGS sequence"/>
</dbReference>
<gene>
    <name evidence="1" type="ORF">Ae201684_017888</name>
</gene>
<evidence type="ECO:0000313" key="1">
    <source>
        <dbReference type="EMBL" id="KAF0723141.1"/>
    </source>
</evidence>